<dbReference type="GO" id="GO:0006897">
    <property type="term" value="P:endocytosis"/>
    <property type="evidence" value="ECO:0007669"/>
    <property type="project" value="TreeGrafter"/>
</dbReference>
<dbReference type="GO" id="GO:0097038">
    <property type="term" value="C:perinuclear endoplasmic reticulum"/>
    <property type="evidence" value="ECO:0007669"/>
    <property type="project" value="TreeGrafter"/>
</dbReference>
<evidence type="ECO:0000256" key="4">
    <source>
        <dbReference type="RuleBase" id="RU003844"/>
    </source>
</evidence>
<feature type="repeat" description="ANK" evidence="3">
    <location>
        <begin position="189"/>
        <end position="221"/>
    </location>
</feature>
<gene>
    <name evidence="6" type="ORF">Clacol_003231</name>
</gene>
<dbReference type="Proteomes" id="UP001050691">
    <property type="component" value="Unassembled WGS sequence"/>
</dbReference>
<dbReference type="EMBL" id="BPWL01000003">
    <property type="protein sequence ID" value="GJJ09010.1"/>
    <property type="molecule type" value="Genomic_DNA"/>
</dbReference>
<dbReference type="GO" id="GO:0120009">
    <property type="term" value="P:intermembrane lipid transfer"/>
    <property type="evidence" value="ECO:0007669"/>
    <property type="project" value="UniProtKB-ARBA"/>
</dbReference>
<evidence type="ECO:0000256" key="5">
    <source>
        <dbReference type="SAM" id="MobiDB-lite"/>
    </source>
</evidence>
<name>A0AAV5AAP9_9AGAM</name>
<dbReference type="PROSITE" id="PS50088">
    <property type="entry name" value="ANK_REPEAT"/>
    <property type="match status" value="1"/>
</dbReference>
<dbReference type="InterPro" id="IPR002110">
    <property type="entry name" value="Ankyrin_rpt"/>
</dbReference>
<feature type="region of interest" description="Disordered" evidence="5">
    <location>
        <begin position="368"/>
        <end position="442"/>
    </location>
</feature>
<keyword evidence="3" id="KW-0040">ANK repeat</keyword>
<dbReference type="Gene3D" id="2.40.160.120">
    <property type="match status" value="1"/>
</dbReference>
<evidence type="ECO:0008006" key="8">
    <source>
        <dbReference type="Google" id="ProtNLM"/>
    </source>
</evidence>
<comment type="caution">
    <text evidence="6">The sequence shown here is derived from an EMBL/GenBank/DDBJ whole genome shotgun (WGS) entry which is preliminary data.</text>
</comment>
<dbReference type="GO" id="GO:0032934">
    <property type="term" value="F:sterol binding"/>
    <property type="evidence" value="ECO:0007669"/>
    <property type="project" value="TreeGrafter"/>
</dbReference>
<protein>
    <recommendedName>
        <fullName evidence="8">Oxysterol-binding protein</fullName>
    </recommendedName>
</protein>
<organism evidence="6 7">
    <name type="scientific">Clathrus columnatus</name>
    <dbReference type="NCBI Taxonomy" id="1419009"/>
    <lineage>
        <taxon>Eukaryota</taxon>
        <taxon>Fungi</taxon>
        <taxon>Dikarya</taxon>
        <taxon>Basidiomycota</taxon>
        <taxon>Agaricomycotina</taxon>
        <taxon>Agaricomycetes</taxon>
        <taxon>Phallomycetidae</taxon>
        <taxon>Phallales</taxon>
        <taxon>Clathraceae</taxon>
        <taxon>Clathrus</taxon>
    </lineage>
</organism>
<dbReference type="Gene3D" id="2.30.29.30">
    <property type="entry name" value="Pleckstrin-homology domain (PH domain)/Phosphotyrosine-binding domain (PTB)"/>
    <property type="match status" value="1"/>
</dbReference>
<reference evidence="6" key="1">
    <citation type="submission" date="2021-10" db="EMBL/GenBank/DDBJ databases">
        <title>De novo Genome Assembly of Clathrus columnatus (Basidiomycota, Fungi) Using Illumina and Nanopore Sequence Data.</title>
        <authorList>
            <person name="Ogiso-Tanaka E."/>
            <person name="Itagaki H."/>
            <person name="Hosoya T."/>
            <person name="Hosaka K."/>
        </authorList>
    </citation>
    <scope>NUCLEOTIDE SEQUENCE</scope>
    <source>
        <strain evidence="6">MO-923</strain>
    </source>
</reference>
<evidence type="ECO:0000313" key="7">
    <source>
        <dbReference type="Proteomes" id="UP001050691"/>
    </source>
</evidence>
<dbReference type="GO" id="GO:0006887">
    <property type="term" value="P:exocytosis"/>
    <property type="evidence" value="ECO:0007669"/>
    <property type="project" value="TreeGrafter"/>
</dbReference>
<evidence type="ECO:0000313" key="6">
    <source>
        <dbReference type="EMBL" id="GJJ09010.1"/>
    </source>
</evidence>
<dbReference type="InterPro" id="IPR018494">
    <property type="entry name" value="Oxysterol-bd_CS"/>
</dbReference>
<dbReference type="SUPFAM" id="SSF144000">
    <property type="entry name" value="Oxysterol-binding protein-like"/>
    <property type="match status" value="1"/>
</dbReference>
<evidence type="ECO:0000256" key="2">
    <source>
        <dbReference type="ARBA" id="ARBA00022553"/>
    </source>
</evidence>
<dbReference type="GO" id="GO:0034727">
    <property type="term" value="P:piecemeal microautophagy of the nucleus"/>
    <property type="evidence" value="ECO:0007669"/>
    <property type="project" value="TreeGrafter"/>
</dbReference>
<dbReference type="GO" id="GO:0005886">
    <property type="term" value="C:plasma membrane"/>
    <property type="evidence" value="ECO:0007669"/>
    <property type="project" value="TreeGrafter"/>
</dbReference>
<feature type="compositionally biased region" description="Basic and acidic residues" evidence="5">
    <location>
        <begin position="399"/>
        <end position="423"/>
    </location>
</feature>
<dbReference type="SMART" id="SM00248">
    <property type="entry name" value="ANK"/>
    <property type="match status" value="3"/>
</dbReference>
<dbReference type="InterPro" id="IPR011993">
    <property type="entry name" value="PH-like_dom_sf"/>
</dbReference>
<comment type="similarity">
    <text evidence="1 4">Belongs to the OSBP family.</text>
</comment>
<dbReference type="FunFam" id="2.40.160.120:FF:000001">
    <property type="entry name" value="Oxysterol-binding protein"/>
    <property type="match status" value="1"/>
</dbReference>
<dbReference type="InterPro" id="IPR036770">
    <property type="entry name" value="Ankyrin_rpt-contain_sf"/>
</dbReference>
<dbReference type="PROSITE" id="PS50297">
    <property type="entry name" value="ANK_REP_REGION"/>
    <property type="match status" value="1"/>
</dbReference>
<dbReference type="Pfam" id="PF00023">
    <property type="entry name" value="Ank"/>
    <property type="match status" value="1"/>
</dbReference>
<dbReference type="InterPro" id="IPR037239">
    <property type="entry name" value="OSBP_sf"/>
</dbReference>
<feature type="compositionally biased region" description="Low complexity" evidence="5">
    <location>
        <begin position="375"/>
        <end position="387"/>
    </location>
</feature>
<dbReference type="GO" id="GO:0005635">
    <property type="term" value="C:nuclear envelope"/>
    <property type="evidence" value="ECO:0007669"/>
    <property type="project" value="TreeGrafter"/>
</dbReference>
<feature type="compositionally biased region" description="Basic residues" evidence="5">
    <location>
        <begin position="388"/>
        <end position="398"/>
    </location>
</feature>
<sequence>MATATEPLYQVKLLAALRSGDPALIQPLLTEIGRDRGKAVDDAIDLGAAALHLAIRCVSCAFSKISSVQKLTELSLDDTINLLLQHRSISPNAIHPPESKVSALHLAASLGRVDVVSLLLDQPGINDTLRDNKGLTARDVARTKEVRDVIQGPTYILSPPSASPPLALVEMLSSPRASLLDLSYLDDASGFSLLHEAARRKDIRLVELAVTAGADVFVRDRKGKSVIDAGGKDDRVKAYLRQFTNQDRTLIEPSPSEPPTLKGYLNKYTNVARDYRHQDDENVNCRGSISMTCATLKFANSERVRFEVHSAPSQRNDPRAPYTSTSGSGVQKWYIKANHQAEAARWVQAIKKHIEWYHHQPTPVPVSLSLPYDPSRTNSSSDASSLRARSKSEKHSRHESRGSSIEDREERNGKGYTDDETRSLAHSSSSSSGANPPYNDSIELQGNTAIAQLEVTTKLLSTISSPSSSPPNKRFSTAETALKESLSQAQQVVTDYVRMVKEREQWFRDTLKKERDRAAMWEESLSVVVKEGAMLEDEIRKRERARSARRRSLLLNGEGGSMTLRQKPTRDLPALPDIADAISSMSSPPTSPLIAIANLEQAPTAESRTVPPVVVTSSLSLMAERVALDSEEDESDEDEFFDAIESNNLPNLVVSVTLQAQPSPLTSIPLELQPYIGYQHLRNSLPIKSDDRPSTSLWQVLKSSIGKDLTKITFPVYFNEPTSMLQRMAEDMEFSECLDAAVVETDPHKRLAFVAAFAMSNYSSTIGRIAKPFNPMLGETFEYVRLDKHYRYYSEQVSHHPPISACWAEGQNWRYYGEVDAQNKFMGKSFEIRPTGVAHADVKLNEDPNDDRYEHYTWKKVTTCVSGFILGNTTIDHYGEMEIINHRTKDKCVLTFKPRGWRGKDAFEISGHVLDQFGCVTYDIAGRWDSQLIARRAGTGRGVLLPTVDIDEPRSPSEAEYVLLWKNTEKPKAPFNLTPFAITLNDCPDTLRPYLPYTDCRLRPDQRAFELGKYELANQYKGMQEEYQRATRRKREQGILPPHSPRWFEAKTDGDTGERVWSPLKVKGQVQYWTEREKVFFGNKSSEDKWPNVDRIFIDEKP</sequence>
<dbReference type="SUPFAM" id="SSF50729">
    <property type="entry name" value="PH domain-like"/>
    <property type="match status" value="1"/>
</dbReference>
<keyword evidence="7" id="KW-1185">Reference proteome</keyword>
<dbReference type="SUPFAM" id="SSF48403">
    <property type="entry name" value="Ankyrin repeat"/>
    <property type="match status" value="1"/>
</dbReference>
<dbReference type="PANTHER" id="PTHR10972:SF205">
    <property type="entry name" value="OXYSTEROL-BINDING PROTEIN 1"/>
    <property type="match status" value="1"/>
</dbReference>
<dbReference type="GO" id="GO:0005829">
    <property type="term" value="C:cytosol"/>
    <property type="evidence" value="ECO:0007669"/>
    <property type="project" value="TreeGrafter"/>
</dbReference>
<dbReference type="InterPro" id="IPR000648">
    <property type="entry name" value="Oxysterol-bd"/>
</dbReference>
<evidence type="ECO:0000256" key="3">
    <source>
        <dbReference type="PROSITE-ProRule" id="PRU00023"/>
    </source>
</evidence>
<dbReference type="PROSITE" id="PS01013">
    <property type="entry name" value="OSBP"/>
    <property type="match status" value="1"/>
</dbReference>
<dbReference type="Pfam" id="PF01237">
    <property type="entry name" value="Oxysterol_BP"/>
    <property type="match status" value="1"/>
</dbReference>
<dbReference type="Gene3D" id="1.25.40.20">
    <property type="entry name" value="Ankyrin repeat-containing domain"/>
    <property type="match status" value="2"/>
</dbReference>
<proteinExistence type="inferred from homology"/>
<accession>A0AAV5AAP9</accession>
<keyword evidence="2" id="KW-0597">Phosphoprotein</keyword>
<feature type="region of interest" description="Disordered" evidence="5">
    <location>
        <begin position="308"/>
        <end position="328"/>
    </location>
</feature>
<dbReference type="AlphaFoldDB" id="A0AAV5AAP9"/>
<dbReference type="GO" id="GO:0030011">
    <property type="term" value="P:maintenance of cell polarity"/>
    <property type="evidence" value="ECO:0007669"/>
    <property type="project" value="TreeGrafter"/>
</dbReference>
<evidence type="ECO:0000256" key="1">
    <source>
        <dbReference type="ARBA" id="ARBA00008842"/>
    </source>
</evidence>
<dbReference type="PANTHER" id="PTHR10972">
    <property type="entry name" value="OXYSTEROL-BINDING PROTEIN-RELATED"/>
    <property type="match status" value="1"/>
</dbReference>